<dbReference type="InterPro" id="IPR041078">
    <property type="entry name" value="Plavaka"/>
</dbReference>
<protein>
    <submittedName>
        <fullName evidence="2">Uncharacterized protein</fullName>
    </submittedName>
</protein>
<name>A0A0C3DKH5_9AGAM</name>
<keyword evidence="3" id="KW-1185">Reference proteome</keyword>
<feature type="region of interest" description="Disordered" evidence="1">
    <location>
        <begin position="736"/>
        <end position="779"/>
    </location>
</feature>
<dbReference type="OrthoDB" id="3267098at2759"/>
<evidence type="ECO:0000313" key="3">
    <source>
        <dbReference type="Proteomes" id="UP000053989"/>
    </source>
</evidence>
<evidence type="ECO:0000256" key="1">
    <source>
        <dbReference type="SAM" id="MobiDB-lite"/>
    </source>
</evidence>
<dbReference type="InParanoid" id="A0A0C3DKH5"/>
<reference evidence="2 3" key="1">
    <citation type="submission" date="2014-04" db="EMBL/GenBank/DDBJ databases">
        <authorList>
            <consortium name="DOE Joint Genome Institute"/>
            <person name="Kuo A."/>
            <person name="Kohler A."/>
            <person name="Nagy L.G."/>
            <person name="Floudas D."/>
            <person name="Copeland A."/>
            <person name="Barry K.W."/>
            <person name="Cichocki N."/>
            <person name="Veneault-Fourrey C."/>
            <person name="LaButti K."/>
            <person name="Lindquist E.A."/>
            <person name="Lipzen A."/>
            <person name="Lundell T."/>
            <person name="Morin E."/>
            <person name="Murat C."/>
            <person name="Sun H."/>
            <person name="Tunlid A."/>
            <person name="Henrissat B."/>
            <person name="Grigoriev I.V."/>
            <person name="Hibbett D.S."/>
            <person name="Martin F."/>
            <person name="Nordberg H.P."/>
            <person name="Cantor M.N."/>
            <person name="Hua S.X."/>
        </authorList>
    </citation>
    <scope>NUCLEOTIDE SEQUENCE [LARGE SCALE GENOMIC DNA]</scope>
    <source>
        <strain evidence="2 3">Foug A</strain>
    </source>
</reference>
<feature type="compositionally biased region" description="Acidic residues" evidence="1">
    <location>
        <begin position="739"/>
        <end position="779"/>
    </location>
</feature>
<dbReference type="Proteomes" id="UP000053989">
    <property type="component" value="Unassembled WGS sequence"/>
</dbReference>
<evidence type="ECO:0000313" key="2">
    <source>
        <dbReference type="EMBL" id="KIM61175.1"/>
    </source>
</evidence>
<proteinExistence type="predicted"/>
<dbReference type="EMBL" id="KN822054">
    <property type="protein sequence ID" value="KIM61175.1"/>
    <property type="molecule type" value="Genomic_DNA"/>
</dbReference>
<accession>A0A0C3DKH5</accession>
<sequence>MSTWKLMSWQLMGSDQKSSAETTRLVHNVLLADDFELEDLSGFNAKTAIKKMDKSEAALAPSSPTFTVHGLAYRPLVPVIRAAFTDTLLKWFHFTPFKRIWKSPVTGKEQRLYDELYTSDAWNKAHDDLQKQRREDGCTLERVIAGLMFWSDSTHLTQFNHATAWPVYLFFGNLSKYKRASPSSGICHPVALIPSLGNPIKGTVVEKLLQDWSLVPTLNTFAERLSPFGFDIFPALVVDLMHEFELGVLKSVLKHLIRILYAIDEDLVSTLNEWLIFCDTAIWGWGDPPFSAKHGRDETDLTMQCSILAFEGLFPVKHNALIKTLLFHLSEWHALAKLRMHSDDSLARLNQALKKLAAEIQQFQRQQTQTGPSGPAKSTSTARLISFNVHTYKFHALGDYSRSIRMFGTTDSYTTQTGELAHCMIKKFYRHTNKRDVATALTKQERRRTLIQRQLGDHTSQELDAEVVSPDRFELLSELHHVMRALPCNAFNLANFLRENQSDPAVKNFLMKMKDHLLSRLHGYEYDGDEHSFTEEERNDLRIVGGLNRIIESTILRVNYTTYDIRHEQDVMRPGPACFVMTLSQEDELNAHPYWYCQVIRAFHIDVLHVGPNAHCRSIQTMEVLWVRSLGLVPRYKWGFSQAWLPKVGFVPESDNNAFGFLDPSLVIRGCHLIPSFSDGRMDVLLRKGTSVVRNSTEEDDWCSFYVNIFADQDMYCRFAAIGVGHKIQYPMRRATSSIDDEGDSEEEDFTGETGDEQGDEDNTEGSGDDMSDEEDFRF</sequence>
<dbReference type="STRING" id="1036808.A0A0C3DKH5"/>
<gene>
    <name evidence="2" type="ORF">SCLCIDRAFT_25998</name>
</gene>
<dbReference type="AlphaFoldDB" id="A0A0C3DKH5"/>
<reference evidence="3" key="2">
    <citation type="submission" date="2015-01" db="EMBL/GenBank/DDBJ databases">
        <title>Evolutionary Origins and Diversification of the Mycorrhizal Mutualists.</title>
        <authorList>
            <consortium name="DOE Joint Genome Institute"/>
            <consortium name="Mycorrhizal Genomics Consortium"/>
            <person name="Kohler A."/>
            <person name="Kuo A."/>
            <person name="Nagy L.G."/>
            <person name="Floudas D."/>
            <person name="Copeland A."/>
            <person name="Barry K.W."/>
            <person name="Cichocki N."/>
            <person name="Veneault-Fourrey C."/>
            <person name="LaButti K."/>
            <person name="Lindquist E.A."/>
            <person name="Lipzen A."/>
            <person name="Lundell T."/>
            <person name="Morin E."/>
            <person name="Murat C."/>
            <person name="Riley R."/>
            <person name="Ohm R."/>
            <person name="Sun H."/>
            <person name="Tunlid A."/>
            <person name="Henrissat B."/>
            <person name="Grigoriev I.V."/>
            <person name="Hibbett D.S."/>
            <person name="Martin F."/>
        </authorList>
    </citation>
    <scope>NUCLEOTIDE SEQUENCE [LARGE SCALE GENOMIC DNA]</scope>
    <source>
        <strain evidence="3">Foug A</strain>
    </source>
</reference>
<dbReference type="Pfam" id="PF18759">
    <property type="entry name" value="Plavaka"/>
    <property type="match status" value="1"/>
</dbReference>
<dbReference type="HOGENOM" id="CLU_002498_0_1_1"/>
<organism evidence="2 3">
    <name type="scientific">Scleroderma citrinum Foug A</name>
    <dbReference type="NCBI Taxonomy" id="1036808"/>
    <lineage>
        <taxon>Eukaryota</taxon>
        <taxon>Fungi</taxon>
        <taxon>Dikarya</taxon>
        <taxon>Basidiomycota</taxon>
        <taxon>Agaricomycotina</taxon>
        <taxon>Agaricomycetes</taxon>
        <taxon>Agaricomycetidae</taxon>
        <taxon>Boletales</taxon>
        <taxon>Sclerodermatineae</taxon>
        <taxon>Sclerodermataceae</taxon>
        <taxon>Scleroderma</taxon>
    </lineage>
</organism>